<reference evidence="3" key="1">
    <citation type="journal article" date="2009" name="Science">
        <title>The B73 maize genome: complexity, diversity, and dynamics.</title>
        <authorList>
            <person name="Schnable P.S."/>
            <person name="Ware D."/>
            <person name="Fulton R.S."/>
            <person name="Stein J.C."/>
            <person name="Wei F."/>
            <person name="Pasternak S."/>
            <person name="Liang C."/>
            <person name="Zhang J."/>
            <person name="Fulton L."/>
            <person name="Graves T.A."/>
            <person name="Minx P."/>
            <person name="Reily A.D."/>
            <person name="Courtney L."/>
            <person name="Kruchowski S.S."/>
            <person name="Tomlinson C."/>
            <person name="Strong C."/>
            <person name="Delehaunty K."/>
            <person name="Fronick C."/>
            <person name="Courtney B."/>
            <person name="Rock S.M."/>
            <person name="Belter E."/>
            <person name="Du F."/>
            <person name="Kim K."/>
            <person name="Abbott R.M."/>
            <person name="Cotton M."/>
            <person name="Levy A."/>
            <person name="Marchetto P."/>
            <person name="Ochoa K."/>
            <person name="Jackson S.M."/>
            <person name="Gillam B."/>
            <person name="Chen W."/>
            <person name="Yan L."/>
            <person name="Higginbotham J."/>
            <person name="Cardenas M."/>
            <person name="Waligorski J."/>
            <person name="Applebaum E."/>
            <person name="Phelps L."/>
            <person name="Falcone J."/>
            <person name="Kanchi K."/>
            <person name="Thane T."/>
            <person name="Scimone A."/>
            <person name="Thane N."/>
            <person name="Henke J."/>
            <person name="Wang T."/>
            <person name="Ruppert J."/>
            <person name="Shah N."/>
            <person name="Rotter K."/>
            <person name="Hodges J."/>
            <person name="Ingenthron E."/>
            <person name="Cordes M."/>
            <person name="Kohlberg S."/>
            <person name="Sgro J."/>
            <person name="Delgado B."/>
            <person name="Mead K."/>
            <person name="Chinwalla A."/>
            <person name="Leonard S."/>
            <person name="Crouse K."/>
            <person name="Collura K."/>
            <person name="Kudrna D."/>
            <person name="Currie J."/>
            <person name="He R."/>
            <person name="Angelova A."/>
            <person name="Rajasekar S."/>
            <person name="Mueller T."/>
            <person name="Lomeli R."/>
            <person name="Scara G."/>
            <person name="Ko A."/>
            <person name="Delaney K."/>
            <person name="Wissotski M."/>
            <person name="Lopez G."/>
            <person name="Campos D."/>
            <person name="Braidotti M."/>
            <person name="Ashley E."/>
            <person name="Golser W."/>
            <person name="Kim H."/>
            <person name="Lee S."/>
            <person name="Lin J."/>
            <person name="Dujmic Z."/>
            <person name="Kim W."/>
            <person name="Talag J."/>
            <person name="Zuccolo A."/>
            <person name="Fan C."/>
            <person name="Sebastian A."/>
            <person name="Kramer M."/>
            <person name="Spiegel L."/>
            <person name="Nascimento L."/>
            <person name="Zutavern T."/>
            <person name="Miller B."/>
            <person name="Ambroise C."/>
            <person name="Muller S."/>
            <person name="Spooner W."/>
            <person name="Narechania A."/>
            <person name="Ren L."/>
            <person name="Wei S."/>
            <person name="Kumari S."/>
            <person name="Faga B."/>
            <person name="Levy M.J."/>
            <person name="McMahan L."/>
            <person name="Van Buren P."/>
            <person name="Vaughn M.W."/>
            <person name="Ying K."/>
            <person name="Yeh C.-T."/>
            <person name="Emrich S.J."/>
            <person name="Jia Y."/>
            <person name="Kalyanaraman A."/>
            <person name="Hsia A.-P."/>
            <person name="Barbazuk W.B."/>
            <person name="Baucom R.S."/>
            <person name="Brutnell T.P."/>
            <person name="Carpita N.C."/>
            <person name="Chaparro C."/>
            <person name="Chia J.-M."/>
            <person name="Deragon J.-M."/>
            <person name="Estill J.C."/>
            <person name="Fu Y."/>
            <person name="Jeddeloh J.A."/>
            <person name="Han Y."/>
            <person name="Lee H."/>
            <person name="Li P."/>
            <person name="Lisch D.R."/>
            <person name="Liu S."/>
            <person name="Liu Z."/>
            <person name="Nagel D.H."/>
            <person name="McCann M.C."/>
            <person name="SanMiguel P."/>
            <person name="Myers A.M."/>
            <person name="Nettleton D."/>
            <person name="Nguyen J."/>
            <person name="Penning B.W."/>
            <person name="Ponnala L."/>
            <person name="Schneider K.L."/>
            <person name="Schwartz D.C."/>
            <person name="Sharma A."/>
            <person name="Soderlund C."/>
            <person name="Springer N.M."/>
            <person name="Sun Q."/>
            <person name="Wang H."/>
            <person name="Waterman M."/>
            <person name="Westerman R."/>
            <person name="Wolfgruber T.K."/>
            <person name="Yang L."/>
            <person name="Yu Y."/>
            <person name="Zhang L."/>
            <person name="Zhou S."/>
            <person name="Zhu Q."/>
            <person name="Bennetzen J.L."/>
            <person name="Dawe R.K."/>
            <person name="Jiang J."/>
            <person name="Jiang N."/>
            <person name="Presting G.G."/>
            <person name="Wessler S.R."/>
            <person name="Aluru S."/>
            <person name="Martienssen R.A."/>
            <person name="Clifton S.W."/>
            <person name="McCombie W.R."/>
            <person name="Wing R.A."/>
            <person name="Wilson R.K."/>
        </authorList>
    </citation>
    <scope>NUCLEOTIDE SEQUENCE [LARGE SCALE GENOMIC DNA]</scope>
    <source>
        <strain evidence="3">cv. B73</strain>
    </source>
</reference>
<accession>A0A804NJT3</accession>
<name>A0A804NJT3_MAIZE</name>
<organism evidence="2 3">
    <name type="scientific">Zea mays</name>
    <name type="common">Maize</name>
    <dbReference type="NCBI Taxonomy" id="4577"/>
    <lineage>
        <taxon>Eukaryota</taxon>
        <taxon>Viridiplantae</taxon>
        <taxon>Streptophyta</taxon>
        <taxon>Embryophyta</taxon>
        <taxon>Tracheophyta</taxon>
        <taxon>Spermatophyta</taxon>
        <taxon>Magnoliopsida</taxon>
        <taxon>Liliopsida</taxon>
        <taxon>Poales</taxon>
        <taxon>Poaceae</taxon>
        <taxon>PACMAD clade</taxon>
        <taxon>Panicoideae</taxon>
        <taxon>Andropogonodae</taxon>
        <taxon>Andropogoneae</taxon>
        <taxon>Tripsacinae</taxon>
        <taxon>Zea</taxon>
    </lineage>
</organism>
<dbReference type="InParanoid" id="A0A804NJT3"/>
<evidence type="ECO:0000313" key="2">
    <source>
        <dbReference type="EnsemblPlants" id="Zm00001eb165850_P001"/>
    </source>
</evidence>
<sequence>MLKHLILQQHDHKICCTSSLSLATVYIYYRITKKTEQISRNQSFVYFSSILVADGRWLAGITRGVAVAIAAMGPMLMVVVAAMAAAAATPGGLSLGSIVTCSEPCGDGHVLQVVGRGQGDGRGNGDGPRRAGPLAELAGGLADAGHPAAAGAEVVHREGQRRGRVEQHLRGGVDELGQRLEDLALVRLAGRRQPRRQRL</sequence>
<keyword evidence="1" id="KW-0472">Membrane</keyword>
<keyword evidence="3" id="KW-1185">Reference proteome</keyword>
<proteinExistence type="predicted"/>
<feature type="transmembrane region" description="Helical" evidence="1">
    <location>
        <begin position="65"/>
        <end position="88"/>
    </location>
</feature>
<reference evidence="2" key="2">
    <citation type="submission" date="2019-07" db="EMBL/GenBank/DDBJ databases">
        <authorList>
            <person name="Seetharam A."/>
            <person name="Woodhouse M."/>
            <person name="Cannon E."/>
        </authorList>
    </citation>
    <scope>NUCLEOTIDE SEQUENCE [LARGE SCALE GENOMIC DNA]</scope>
    <source>
        <strain evidence="2">cv. B73</strain>
    </source>
</reference>
<keyword evidence="1" id="KW-0812">Transmembrane</keyword>
<dbReference type="Gramene" id="Zm00001eb165850_T001">
    <property type="protein sequence ID" value="Zm00001eb165850_P001"/>
    <property type="gene ID" value="Zm00001eb165850"/>
</dbReference>
<evidence type="ECO:0000256" key="1">
    <source>
        <dbReference type="SAM" id="Phobius"/>
    </source>
</evidence>
<dbReference type="EnsemblPlants" id="Zm00001eb165850_T001">
    <property type="protein sequence ID" value="Zm00001eb165850_P001"/>
    <property type="gene ID" value="Zm00001eb165850"/>
</dbReference>
<protein>
    <submittedName>
        <fullName evidence="2">Uncharacterized protein</fullName>
    </submittedName>
</protein>
<reference evidence="2" key="3">
    <citation type="submission" date="2021-05" db="UniProtKB">
        <authorList>
            <consortium name="EnsemblPlants"/>
        </authorList>
    </citation>
    <scope>IDENTIFICATION</scope>
    <source>
        <strain evidence="2">cv. B73</strain>
    </source>
</reference>
<dbReference type="Proteomes" id="UP000007305">
    <property type="component" value="Chromosome 4"/>
</dbReference>
<evidence type="ECO:0000313" key="3">
    <source>
        <dbReference type="Proteomes" id="UP000007305"/>
    </source>
</evidence>
<dbReference type="AlphaFoldDB" id="A0A804NJT3"/>
<keyword evidence="1" id="KW-1133">Transmembrane helix</keyword>